<dbReference type="PANTHER" id="PTHR44520:SF2">
    <property type="entry name" value="RESPONSE REGULATOR RCP1"/>
    <property type="match status" value="1"/>
</dbReference>
<keyword evidence="1" id="KW-0597">Phosphoprotein</keyword>
<keyword evidence="4" id="KW-1185">Reference proteome</keyword>
<dbReference type="InterPro" id="IPR011006">
    <property type="entry name" value="CheY-like_superfamily"/>
</dbReference>
<reference evidence="3" key="1">
    <citation type="submission" date="2021-03" db="EMBL/GenBank/DDBJ databases">
        <title>Fibrella sp. HMF5335 genome sequencing and assembly.</title>
        <authorList>
            <person name="Kang H."/>
            <person name="Kim H."/>
            <person name="Bae S."/>
            <person name="Joh K."/>
        </authorList>
    </citation>
    <scope>NUCLEOTIDE SEQUENCE</scope>
    <source>
        <strain evidence="3">HMF5335</strain>
    </source>
</reference>
<dbReference type="InterPro" id="IPR052893">
    <property type="entry name" value="TCS_response_regulator"/>
</dbReference>
<sequence>MITEAIFVVDDSDDYRFLLQQIFARFLPAYRVHFFTSGSELCDYMMAQIDGPLPLKTPPQLILMDLNMPGFSGQQTLSFVKKSVWQAVPVVMITNEGSEQERAACYKAGANSFLTKPIGLEATKDMLTQLCHYWVDLNQT</sequence>
<protein>
    <submittedName>
        <fullName evidence="3">Response regulator</fullName>
    </submittedName>
</protein>
<organism evidence="3 4">
    <name type="scientific">Fibrella rubiginis</name>
    <dbReference type="NCBI Taxonomy" id="2817060"/>
    <lineage>
        <taxon>Bacteria</taxon>
        <taxon>Pseudomonadati</taxon>
        <taxon>Bacteroidota</taxon>
        <taxon>Cytophagia</taxon>
        <taxon>Cytophagales</taxon>
        <taxon>Spirosomataceae</taxon>
        <taxon>Fibrella</taxon>
    </lineage>
</organism>
<evidence type="ECO:0000259" key="2">
    <source>
        <dbReference type="PROSITE" id="PS50110"/>
    </source>
</evidence>
<name>A0A939GKP3_9BACT</name>
<dbReference type="Gene3D" id="3.40.50.2300">
    <property type="match status" value="1"/>
</dbReference>
<feature type="domain" description="Response regulatory" evidence="2">
    <location>
        <begin position="5"/>
        <end position="131"/>
    </location>
</feature>
<dbReference type="SMART" id="SM00448">
    <property type="entry name" value="REC"/>
    <property type="match status" value="1"/>
</dbReference>
<gene>
    <name evidence="3" type="ORF">J2I47_21700</name>
</gene>
<dbReference type="GO" id="GO:0000160">
    <property type="term" value="P:phosphorelay signal transduction system"/>
    <property type="evidence" value="ECO:0007669"/>
    <property type="project" value="InterPro"/>
</dbReference>
<dbReference type="PROSITE" id="PS50110">
    <property type="entry name" value="RESPONSE_REGULATORY"/>
    <property type="match status" value="1"/>
</dbReference>
<dbReference type="RefSeq" id="WP_207366715.1">
    <property type="nucleotide sequence ID" value="NZ_JAFMYV010000012.1"/>
</dbReference>
<dbReference type="Pfam" id="PF00072">
    <property type="entry name" value="Response_reg"/>
    <property type="match status" value="1"/>
</dbReference>
<accession>A0A939GKP3</accession>
<dbReference type="PANTHER" id="PTHR44520">
    <property type="entry name" value="RESPONSE REGULATOR RCP1-RELATED"/>
    <property type="match status" value="1"/>
</dbReference>
<feature type="modified residue" description="4-aspartylphosphate" evidence="1">
    <location>
        <position position="65"/>
    </location>
</feature>
<dbReference type="InterPro" id="IPR001789">
    <property type="entry name" value="Sig_transdc_resp-reg_receiver"/>
</dbReference>
<dbReference type="Proteomes" id="UP000664034">
    <property type="component" value="Unassembled WGS sequence"/>
</dbReference>
<proteinExistence type="predicted"/>
<dbReference type="SUPFAM" id="SSF52172">
    <property type="entry name" value="CheY-like"/>
    <property type="match status" value="1"/>
</dbReference>
<comment type="caution">
    <text evidence="3">The sequence shown here is derived from an EMBL/GenBank/DDBJ whole genome shotgun (WGS) entry which is preliminary data.</text>
</comment>
<evidence type="ECO:0000313" key="3">
    <source>
        <dbReference type="EMBL" id="MBO0939185.1"/>
    </source>
</evidence>
<dbReference type="AlphaFoldDB" id="A0A939GKP3"/>
<dbReference type="EMBL" id="JAFMYV010000012">
    <property type="protein sequence ID" value="MBO0939185.1"/>
    <property type="molecule type" value="Genomic_DNA"/>
</dbReference>
<evidence type="ECO:0000313" key="4">
    <source>
        <dbReference type="Proteomes" id="UP000664034"/>
    </source>
</evidence>
<evidence type="ECO:0000256" key="1">
    <source>
        <dbReference type="PROSITE-ProRule" id="PRU00169"/>
    </source>
</evidence>